<dbReference type="PROSITE" id="PS51808">
    <property type="entry name" value="CHCH"/>
    <property type="match status" value="1"/>
</dbReference>
<dbReference type="EMBL" id="JAEFBK010000011">
    <property type="protein sequence ID" value="KAG7552721.1"/>
    <property type="molecule type" value="Genomic_DNA"/>
</dbReference>
<evidence type="ECO:0000313" key="2">
    <source>
        <dbReference type="Proteomes" id="UP000694240"/>
    </source>
</evidence>
<sequence>MRMEKKLPQPVCGQEAVNLLNCVSESKFDQEKCVLLLQSLRECVLSKKVKKFLIPSQDHNQDGAASLSKRP</sequence>
<evidence type="ECO:0000313" key="1">
    <source>
        <dbReference type="EMBL" id="KAG7552721.1"/>
    </source>
</evidence>
<accession>A0A8T1Z1Q0</accession>
<dbReference type="Proteomes" id="UP000694240">
    <property type="component" value="Chromosome 11"/>
</dbReference>
<proteinExistence type="predicted"/>
<dbReference type="AlphaFoldDB" id="A0A8T1Z1Q0"/>
<name>A0A8T1Z1Q0_9BRAS</name>
<gene>
    <name evidence="1" type="ORF">ISN45_Aa06g033100</name>
</gene>
<protein>
    <submittedName>
        <fullName evidence="1">Cysteine alpha-hairpin motif superfamily</fullName>
    </submittedName>
</protein>
<dbReference type="PANTHER" id="PTHR37750:SF1">
    <property type="entry name" value="COX19-LIKE CHCH FAMILY PROTEIN"/>
    <property type="match status" value="1"/>
</dbReference>
<keyword evidence="2" id="KW-1185">Reference proteome</keyword>
<reference evidence="1 2" key="1">
    <citation type="submission" date="2020-12" db="EMBL/GenBank/DDBJ databases">
        <title>Concerted genomic and epigenomic changes stabilize Arabidopsis allopolyploids.</title>
        <authorList>
            <person name="Chen Z."/>
        </authorList>
    </citation>
    <scope>NUCLEOTIDE SEQUENCE [LARGE SCALE GENOMIC DNA]</scope>
    <source>
        <strain evidence="1">Allo738</strain>
        <tissue evidence="1">Leaf</tissue>
    </source>
</reference>
<comment type="caution">
    <text evidence="1">The sequence shown here is derived from an EMBL/GenBank/DDBJ whole genome shotgun (WGS) entry which is preliminary data.</text>
</comment>
<organism evidence="1 2">
    <name type="scientific">Arabidopsis thaliana x Arabidopsis arenosa</name>
    <dbReference type="NCBI Taxonomy" id="1240361"/>
    <lineage>
        <taxon>Eukaryota</taxon>
        <taxon>Viridiplantae</taxon>
        <taxon>Streptophyta</taxon>
        <taxon>Embryophyta</taxon>
        <taxon>Tracheophyta</taxon>
        <taxon>Spermatophyta</taxon>
        <taxon>Magnoliopsida</taxon>
        <taxon>eudicotyledons</taxon>
        <taxon>Gunneridae</taxon>
        <taxon>Pentapetalae</taxon>
        <taxon>rosids</taxon>
        <taxon>malvids</taxon>
        <taxon>Brassicales</taxon>
        <taxon>Brassicaceae</taxon>
        <taxon>Camelineae</taxon>
        <taxon>Arabidopsis</taxon>
    </lineage>
</organism>
<dbReference type="PANTHER" id="PTHR37750">
    <property type="entry name" value="COX19-LIKE CHCH FAMILY PROTEIN"/>
    <property type="match status" value="1"/>
</dbReference>